<keyword evidence="12" id="KW-0472">Membrane</keyword>
<evidence type="ECO:0000256" key="9">
    <source>
        <dbReference type="ARBA" id="ARBA00022833"/>
    </source>
</evidence>
<dbReference type="PANTHER" id="PTHR12283">
    <property type="entry name" value="GLUTAMINYL-PEPTIDE CYCLOTRANSFERASE"/>
    <property type="match status" value="1"/>
</dbReference>
<accession>A0AAD9NKF5</accession>
<evidence type="ECO:0000256" key="2">
    <source>
        <dbReference type="ARBA" id="ARBA00004613"/>
    </source>
</evidence>
<evidence type="ECO:0000256" key="7">
    <source>
        <dbReference type="ARBA" id="ARBA00022679"/>
    </source>
</evidence>
<evidence type="ECO:0000313" key="15">
    <source>
        <dbReference type="Proteomes" id="UP001209878"/>
    </source>
</evidence>
<evidence type="ECO:0000256" key="11">
    <source>
        <dbReference type="ARBA" id="ARBA00023315"/>
    </source>
</evidence>
<keyword evidence="9" id="KW-0862">Zinc</keyword>
<evidence type="ECO:0000313" key="14">
    <source>
        <dbReference type="EMBL" id="KAK2171848.1"/>
    </source>
</evidence>
<dbReference type="AlphaFoldDB" id="A0AAD9NKF5"/>
<dbReference type="InterPro" id="IPR040234">
    <property type="entry name" value="QC/QCL"/>
</dbReference>
<dbReference type="PANTHER" id="PTHR12283:SF6">
    <property type="entry name" value="GLUTAMINYL-PEPTIDE CYCLOTRANSFERASE-RELATED"/>
    <property type="match status" value="1"/>
</dbReference>
<evidence type="ECO:0000256" key="1">
    <source>
        <dbReference type="ARBA" id="ARBA00000001"/>
    </source>
</evidence>
<evidence type="ECO:0000256" key="4">
    <source>
        <dbReference type="ARBA" id="ARBA00012012"/>
    </source>
</evidence>
<dbReference type="FunFam" id="3.40.630.10:FF:000029">
    <property type="entry name" value="Glutaminyl-peptide cyclotransferase"/>
    <property type="match status" value="1"/>
</dbReference>
<evidence type="ECO:0000256" key="6">
    <source>
        <dbReference type="ARBA" id="ARBA00022525"/>
    </source>
</evidence>
<evidence type="ECO:0000256" key="12">
    <source>
        <dbReference type="SAM" id="Phobius"/>
    </source>
</evidence>
<dbReference type="Proteomes" id="UP001209878">
    <property type="component" value="Unassembled WGS sequence"/>
</dbReference>
<comment type="caution">
    <text evidence="14">The sequence shown here is derived from an EMBL/GenBank/DDBJ whole genome shotgun (WGS) entry which is preliminary data.</text>
</comment>
<evidence type="ECO:0000256" key="8">
    <source>
        <dbReference type="ARBA" id="ARBA00022723"/>
    </source>
</evidence>
<feature type="domain" description="Peptidase M28" evidence="13">
    <location>
        <begin position="135"/>
        <end position="368"/>
    </location>
</feature>
<keyword evidence="10" id="KW-1015">Disulfide bond</keyword>
<keyword evidence="7" id="KW-0808">Transferase</keyword>
<reference evidence="14" key="1">
    <citation type="journal article" date="2023" name="Mol. Biol. Evol.">
        <title>Third-Generation Sequencing Reveals the Adaptive Role of the Epigenome in Three Deep-Sea Polychaetes.</title>
        <authorList>
            <person name="Perez M."/>
            <person name="Aroh O."/>
            <person name="Sun Y."/>
            <person name="Lan Y."/>
            <person name="Juniper S.K."/>
            <person name="Young C.R."/>
            <person name="Angers B."/>
            <person name="Qian P.Y."/>
        </authorList>
    </citation>
    <scope>NUCLEOTIDE SEQUENCE</scope>
    <source>
        <strain evidence="14">R07B-5</strain>
    </source>
</reference>
<feature type="transmembrane region" description="Helical" evidence="12">
    <location>
        <begin position="12"/>
        <end position="33"/>
    </location>
</feature>
<evidence type="ECO:0000256" key="5">
    <source>
        <dbReference type="ARBA" id="ARBA00016861"/>
    </source>
</evidence>
<keyword evidence="8" id="KW-0479">Metal-binding</keyword>
<comment type="catalytic activity">
    <reaction evidence="1">
        <text>N-terminal L-glutaminyl-[peptide] = N-terminal 5-oxo-L-prolyl-[peptide] + NH4(+)</text>
        <dbReference type="Rhea" id="RHEA:23652"/>
        <dbReference type="Rhea" id="RHEA-COMP:11736"/>
        <dbReference type="Rhea" id="RHEA-COMP:11846"/>
        <dbReference type="ChEBI" id="CHEBI:28938"/>
        <dbReference type="ChEBI" id="CHEBI:64722"/>
        <dbReference type="ChEBI" id="CHEBI:87215"/>
        <dbReference type="EC" id="2.3.2.5"/>
    </reaction>
</comment>
<keyword evidence="6" id="KW-0964">Secreted</keyword>
<dbReference type="GO" id="GO:0016603">
    <property type="term" value="F:glutaminyl-peptide cyclotransferase activity"/>
    <property type="evidence" value="ECO:0007669"/>
    <property type="project" value="UniProtKB-EC"/>
</dbReference>
<keyword evidence="15" id="KW-1185">Reference proteome</keyword>
<comment type="subcellular location">
    <subcellularLocation>
        <location evidence="2">Secreted</location>
    </subcellularLocation>
</comment>
<proteinExistence type="inferred from homology"/>
<keyword evidence="11" id="KW-0012">Acyltransferase</keyword>
<gene>
    <name evidence="14" type="ORF">NP493_1004g00004</name>
</gene>
<comment type="similarity">
    <text evidence="3">Belongs to the glutaminyl-peptide cyclotransferase family.</text>
</comment>
<dbReference type="CDD" id="cd03880">
    <property type="entry name" value="M28_QC_like"/>
    <property type="match status" value="1"/>
</dbReference>
<evidence type="ECO:0000256" key="3">
    <source>
        <dbReference type="ARBA" id="ARBA00006014"/>
    </source>
</evidence>
<dbReference type="EMBL" id="JAODUO010001018">
    <property type="protein sequence ID" value="KAK2171848.1"/>
    <property type="molecule type" value="Genomic_DNA"/>
</dbReference>
<organism evidence="14 15">
    <name type="scientific">Ridgeia piscesae</name>
    <name type="common">Tubeworm</name>
    <dbReference type="NCBI Taxonomy" id="27915"/>
    <lineage>
        <taxon>Eukaryota</taxon>
        <taxon>Metazoa</taxon>
        <taxon>Spiralia</taxon>
        <taxon>Lophotrochozoa</taxon>
        <taxon>Annelida</taxon>
        <taxon>Polychaeta</taxon>
        <taxon>Sedentaria</taxon>
        <taxon>Canalipalpata</taxon>
        <taxon>Sabellida</taxon>
        <taxon>Siboglinidae</taxon>
        <taxon>Ridgeia</taxon>
    </lineage>
</organism>
<dbReference type="SUPFAM" id="SSF53187">
    <property type="entry name" value="Zn-dependent exopeptidases"/>
    <property type="match status" value="1"/>
</dbReference>
<dbReference type="GO" id="GO:0008270">
    <property type="term" value="F:zinc ion binding"/>
    <property type="evidence" value="ECO:0007669"/>
    <property type="project" value="TreeGrafter"/>
</dbReference>
<evidence type="ECO:0000259" key="13">
    <source>
        <dbReference type="Pfam" id="PF04389"/>
    </source>
</evidence>
<keyword evidence="12" id="KW-0812">Transmembrane</keyword>
<evidence type="ECO:0000256" key="10">
    <source>
        <dbReference type="ARBA" id="ARBA00023157"/>
    </source>
</evidence>
<keyword evidence="12" id="KW-1133">Transmembrane helix</keyword>
<dbReference type="Pfam" id="PF04389">
    <property type="entry name" value="Peptidase_M28"/>
    <property type="match status" value="1"/>
</dbReference>
<name>A0AAD9NKF5_RIDPI</name>
<dbReference type="EC" id="2.3.2.5" evidence="4"/>
<protein>
    <recommendedName>
        <fullName evidence="5">Glutaminyl-peptide cyclotransferase</fullName>
        <ecNumber evidence="4">2.3.2.5</ecNumber>
    </recommendedName>
</protein>
<dbReference type="InterPro" id="IPR007484">
    <property type="entry name" value="Peptidase_M28"/>
</dbReference>
<dbReference type="InterPro" id="IPR037457">
    <property type="entry name" value="M28_QC"/>
</dbReference>
<dbReference type="Gene3D" id="3.40.630.10">
    <property type="entry name" value="Zn peptidases"/>
    <property type="match status" value="1"/>
</dbReference>
<sequence>MRTVFWRISASQVLMCCSLLCIVTYIIYIVTLMPHPDITSRSVTGGVRGSWAKKQRQHRSRTLSIDQLKKVAHMSDMTYFEDPLLEPFMHVRVSDTPANKKVQLHIKDTMAKYGWAVEEDSFTENTPLGRKQFTNIVATQNPKAIRRLVLACHYDSKYFEDFVFIGATDSAVPCAMLLDVARHLNTSLWIHGKPVRKTVSLQLVFFDGEEAFVEWTATDSIYGARHLAEKWSTTQSRVDREEWAHTIEIVDVLILLDLIGTKDPEFNSWFRNTEHLFERFQKIEMRMIKLGLLANVDQNHSRNRYFTSRYGHTSGGIEDDHIPFLRKNVPVVHMIAYPFPLEWHKASDDKTALHFPTIDNINKILRVFVCEYLHLSP</sequence>
<dbReference type="GO" id="GO:0005576">
    <property type="term" value="C:extracellular region"/>
    <property type="evidence" value="ECO:0007669"/>
    <property type="project" value="UniProtKB-SubCell"/>
</dbReference>